<dbReference type="AlphaFoldDB" id="A0A1B0ZHE5"/>
<dbReference type="InterPro" id="IPR017195">
    <property type="entry name" value="ABC_thiamin-permease_prd"/>
</dbReference>
<accession>A0A1B0ZHE5</accession>
<dbReference type="KEGG" id="dva:DAD186_07900"/>
<feature type="transmembrane region" description="Helical" evidence="1">
    <location>
        <begin position="20"/>
        <end position="44"/>
    </location>
</feature>
<dbReference type="EMBL" id="CP012117">
    <property type="protein sequence ID" value="ANP27340.1"/>
    <property type="molecule type" value="Genomic_DNA"/>
</dbReference>
<keyword evidence="1" id="KW-0472">Membrane</keyword>
<feature type="transmembrane region" description="Helical" evidence="1">
    <location>
        <begin position="126"/>
        <end position="143"/>
    </location>
</feature>
<feature type="transmembrane region" description="Helical" evidence="1">
    <location>
        <begin position="158"/>
        <end position="180"/>
    </location>
</feature>
<protein>
    <submittedName>
        <fullName evidence="2">Uncharacterized protein</fullName>
    </submittedName>
</protein>
<gene>
    <name evidence="2" type="ORF">DAD186_07900</name>
</gene>
<evidence type="ECO:0000256" key="1">
    <source>
        <dbReference type="SAM" id="Phobius"/>
    </source>
</evidence>
<organism evidence="2 3">
    <name type="scientific">Dermabacter vaginalis</name>
    <dbReference type="NCBI Taxonomy" id="1630135"/>
    <lineage>
        <taxon>Bacteria</taxon>
        <taxon>Bacillati</taxon>
        <taxon>Actinomycetota</taxon>
        <taxon>Actinomycetes</taxon>
        <taxon>Micrococcales</taxon>
        <taxon>Dermabacteraceae</taxon>
        <taxon>Dermabacter</taxon>
    </lineage>
</organism>
<proteinExistence type="predicted"/>
<evidence type="ECO:0000313" key="2">
    <source>
        <dbReference type="EMBL" id="ANP27340.1"/>
    </source>
</evidence>
<keyword evidence="1" id="KW-0812">Transmembrane</keyword>
<sequence>MMTTAAPDTHSTLRYRTIDLLVVVSMGLIAGVAFFAYAAGLGALKPVFSLFPPSEGIAAGPWALPAALSMLIVRKPGSALGTMWIGAIIEALLGSHFGWTVLISGAIVAIGFEVMGAATKYAKPSFKWILAGAWISMVAQWIWEQFVFFPSWAVPFRLAHLVLFLISGVILLALPAPAIVRALAKAGALGNFAPGREEAAQR</sequence>
<name>A0A1B0ZHE5_9MICO</name>
<dbReference type="Pfam" id="PF09819">
    <property type="entry name" value="ABC_cobalt"/>
    <property type="match status" value="1"/>
</dbReference>
<dbReference type="RefSeq" id="WP_082991068.1">
    <property type="nucleotide sequence ID" value="NZ_CP012117.1"/>
</dbReference>
<dbReference type="STRING" id="1630135.DAD186_07900"/>
<dbReference type="Proteomes" id="UP000092596">
    <property type="component" value="Chromosome"/>
</dbReference>
<keyword evidence="1" id="KW-1133">Transmembrane helix</keyword>
<evidence type="ECO:0000313" key="3">
    <source>
        <dbReference type="Proteomes" id="UP000092596"/>
    </source>
</evidence>
<reference evidence="2 3" key="1">
    <citation type="submission" date="2015-06" db="EMBL/GenBank/DDBJ databases">
        <title>Investigation of pathophysiology for high-risk pregnancy and development of treatment modality based on it.</title>
        <authorList>
            <person name="Kim B.-C."/>
            <person name="Lim S."/>
        </authorList>
    </citation>
    <scope>NUCLEOTIDE SEQUENCE [LARGE SCALE GENOMIC DNA]</scope>
    <source>
        <strain evidence="2 3">AD1-86</strain>
    </source>
</reference>
<feature type="transmembrane region" description="Helical" evidence="1">
    <location>
        <begin position="93"/>
        <end position="114"/>
    </location>
</feature>